<evidence type="ECO:0000256" key="4">
    <source>
        <dbReference type="ARBA" id="ARBA00022840"/>
    </source>
</evidence>
<dbReference type="PANTHER" id="PTHR43766">
    <property type="entry name" value="TRYPTOPHAN--TRNA LIGASE, MITOCHONDRIAL"/>
    <property type="match status" value="1"/>
</dbReference>
<dbReference type="InterPro" id="IPR050203">
    <property type="entry name" value="Trp-tRNA_synthetase"/>
</dbReference>
<dbReference type="GO" id="GO:0006436">
    <property type="term" value="P:tryptophanyl-tRNA aminoacylation"/>
    <property type="evidence" value="ECO:0007669"/>
    <property type="project" value="UniProtKB-UniRule"/>
</dbReference>
<dbReference type="InterPro" id="IPR001412">
    <property type="entry name" value="aa-tRNA-synth_I_CS"/>
</dbReference>
<dbReference type="PROSITE" id="PS00178">
    <property type="entry name" value="AA_TRNA_LIGASE_I"/>
    <property type="match status" value="1"/>
</dbReference>
<dbReference type="InterPro" id="IPR024109">
    <property type="entry name" value="Trp-tRNA-ligase_bac-type"/>
</dbReference>
<dbReference type="EMBL" id="MFKH01000010">
    <property type="protein sequence ID" value="OGG37474.1"/>
    <property type="molecule type" value="Genomic_DNA"/>
</dbReference>
<dbReference type="Proteomes" id="UP000176273">
    <property type="component" value="Unassembled WGS sequence"/>
</dbReference>
<dbReference type="EC" id="6.1.1.2" evidence="8"/>
<gene>
    <name evidence="8" type="primary">trpS</name>
    <name evidence="10" type="ORF">A2110_02650</name>
</gene>
<comment type="subcellular location">
    <subcellularLocation>
        <location evidence="8">Cytoplasm</location>
    </subcellularLocation>
</comment>
<comment type="caution">
    <text evidence="10">The sequence shown here is derived from an EMBL/GenBank/DDBJ whole genome shotgun (WGS) entry which is preliminary data.</text>
</comment>
<evidence type="ECO:0000256" key="8">
    <source>
        <dbReference type="HAMAP-Rule" id="MF_00140"/>
    </source>
</evidence>
<dbReference type="STRING" id="1798468.A2110_02650"/>
<evidence type="ECO:0000256" key="2">
    <source>
        <dbReference type="ARBA" id="ARBA00022598"/>
    </source>
</evidence>
<comment type="catalytic activity">
    <reaction evidence="7 8">
        <text>tRNA(Trp) + L-tryptophan + ATP = L-tryptophyl-tRNA(Trp) + AMP + diphosphate + H(+)</text>
        <dbReference type="Rhea" id="RHEA:24080"/>
        <dbReference type="Rhea" id="RHEA-COMP:9671"/>
        <dbReference type="Rhea" id="RHEA-COMP:9705"/>
        <dbReference type="ChEBI" id="CHEBI:15378"/>
        <dbReference type="ChEBI" id="CHEBI:30616"/>
        <dbReference type="ChEBI" id="CHEBI:33019"/>
        <dbReference type="ChEBI" id="CHEBI:57912"/>
        <dbReference type="ChEBI" id="CHEBI:78442"/>
        <dbReference type="ChEBI" id="CHEBI:78535"/>
        <dbReference type="ChEBI" id="CHEBI:456215"/>
        <dbReference type="EC" id="6.1.1.2"/>
    </reaction>
</comment>
<dbReference type="CDD" id="cd00806">
    <property type="entry name" value="TrpRS_core"/>
    <property type="match status" value="1"/>
</dbReference>
<dbReference type="PANTHER" id="PTHR43766:SF1">
    <property type="entry name" value="TRYPTOPHAN--TRNA LIGASE, MITOCHONDRIAL"/>
    <property type="match status" value="1"/>
</dbReference>
<evidence type="ECO:0000256" key="1">
    <source>
        <dbReference type="ARBA" id="ARBA00005594"/>
    </source>
</evidence>
<dbReference type="InterPro" id="IPR014729">
    <property type="entry name" value="Rossmann-like_a/b/a_fold"/>
</dbReference>
<comment type="subunit">
    <text evidence="8">Homodimer.</text>
</comment>
<dbReference type="InterPro" id="IPR002305">
    <property type="entry name" value="aa-tRNA-synth_Ic"/>
</dbReference>
<feature type="short sequence motif" description="'HIGH' region" evidence="8">
    <location>
        <begin position="12"/>
        <end position="20"/>
    </location>
</feature>
<evidence type="ECO:0000313" key="10">
    <source>
        <dbReference type="EMBL" id="OGG37474.1"/>
    </source>
</evidence>
<reference evidence="10 11" key="1">
    <citation type="journal article" date="2016" name="Nat. Commun.">
        <title>Thousands of microbial genomes shed light on interconnected biogeochemical processes in an aquifer system.</title>
        <authorList>
            <person name="Anantharaman K."/>
            <person name="Brown C.T."/>
            <person name="Hug L.A."/>
            <person name="Sharon I."/>
            <person name="Castelle C.J."/>
            <person name="Probst A.J."/>
            <person name="Thomas B.C."/>
            <person name="Singh A."/>
            <person name="Wilkins M.J."/>
            <person name="Karaoz U."/>
            <person name="Brodie E.L."/>
            <person name="Williams K.H."/>
            <person name="Hubbard S.S."/>
            <person name="Banfield J.F."/>
        </authorList>
    </citation>
    <scope>NUCLEOTIDE SEQUENCE [LARGE SCALE GENOMIC DNA]</scope>
</reference>
<dbReference type="Gene3D" id="3.40.50.620">
    <property type="entry name" value="HUPs"/>
    <property type="match status" value="1"/>
</dbReference>
<comment type="function">
    <text evidence="8">Catalyzes the attachment of tryptophan to tRNA(Trp).</text>
</comment>
<dbReference type="GO" id="GO:0004830">
    <property type="term" value="F:tryptophan-tRNA ligase activity"/>
    <property type="evidence" value="ECO:0007669"/>
    <property type="project" value="UniProtKB-UniRule"/>
</dbReference>
<feature type="binding site" evidence="8">
    <location>
        <position position="186"/>
    </location>
    <ligand>
        <name>ATP</name>
        <dbReference type="ChEBI" id="CHEBI:30616"/>
    </ligand>
</feature>
<dbReference type="GO" id="GO:0005524">
    <property type="term" value="F:ATP binding"/>
    <property type="evidence" value="ECO:0007669"/>
    <property type="project" value="UniProtKB-UniRule"/>
</dbReference>
<feature type="binding site" evidence="8">
    <location>
        <begin position="195"/>
        <end position="199"/>
    </location>
    <ligand>
        <name>ATP</name>
        <dbReference type="ChEBI" id="CHEBI:30616"/>
    </ligand>
</feature>
<feature type="binding site" evidence="8">
    <location>
        <begin position="148"/>
        <end position="150"/>
    </location>
    <ligand>
        <name>ATP</name>
        <dbReference type="ChEBI" id="CHEBI:30616"/>
    </ligand>
</feature>
<evidence type="ECO:0000256" key="3">
    <source>
        <dbReference type="ARBA" id="ARBA00022741"/>
    </source>
</evidence>
<keyword evidence="5 8" id="KW-0648">Protein biosynthesis</keyword>
<keyword evidence="4 8" id="KW-0067">ATP-binding</keyword>
<dbReference type="Pfam" id="PF00579">
    <property type="entry name" value="tRNA-synt_1b"/>
    <property type="match status" value="1"/>
</dbReference>
<dbReference type="InterPro" id="IPR002306">
    <property type="entry name" value="Trp-tRNA-ligase"/>
</dbReference>
<dbReference type="PRINTS" id="PR01039">
    <property type="entry name" value="TRNASYNTHTRP"/>
</dbReference>
<organism evidence="10 11">
    <name type="scientific">Candidatus Jorgensenbacteria bacterium GWA1_54_12</name>
    <dbReference type="NCBI Taxonomy" id="1798468"/>
    <lineage>
        <taxon>Bacteria</taxon>
        <taxon>Candidatus Joergenseniibacteriota</taxon>
    </lineage>
</organism>
<proteinExistence type="inferred from homology"/>
<feature type="binding site" evidence="8">
    <location>
        <begin position="19"/>
        <end position="20"/>
    </location>
    <ligand>
        <name>ATP</name>
        <dbReference type="ChEBI" id="CHEBI:30616"/>
    </ligand>
</feature>
<dbReference type="GO" id="GO:0005829">
    <property type="term" value="C:cytosol"/>
    <property type="evidence" value="ECO:0007669"/>
    <property type="project" value="TreeGrafter"/>
</dbReference>
<protein>
    <recommendedName>
        <fullName evidence="8">Tryptophan--tRNA ligase</fullName>
        <ecNumber evidence="8">6.1.1.2</ecNumber>
    </recommendedName>
    <alternativeName>
        <fullName evidence="8">Tryptophanyl-tRNA synthetase</fullName>
        <shortName evidence="8">TrpRS</shortName>
    </alternativeName>
</protein>
<feature type="binding site" evidence="8">
    <location>
        <begin position="11"/>
        <end position="13"/>
    </location>
    <ligand>
        <name>ATP</name>
        <dbReference type="ChEBI" id="CHEBI:30616"/>
    </ligand>
</feature>
<keyword evidence="2 8" id="KW-0436">Ligase</keyword>
<keyword evidence="3 8" id="KW-0547">Nucleotide-binding</keyword>
<feature type="short sequence motif" description="'KMSKS' region" evidence="8">
    <location>
        <begin position="195"/>
        <end position="199"/>
    </location>
</feature>
<dbReference type="Gene3D" id="1.10.240.10">
    <property type="entry name" value="Tyrosyl-Transfer RNA Synthetase"/>
    <property type="match status" value="1"/>
</dbReference>
<evidence type="ECO:0000256" key="9">
    <source>
        <dbReference type="RuleBase" id="RU363036"/>
    </source>
</evidence>
<name>A0A1F6BKM6_9BACT</name>
<keyword evidence="6 8" id="KW-0030">Aminoacyl-tRNA synthetase</keyword>
<dbReference type="SUPFAM" id="SSF52374">
    <property type="entry name" value="Nucleotidylyl transferase"/>
    <property type="match status" value="1"/>
</dbReference>
<comment type="similarity">
    <text evidence="1 8 9">Belongs to the class-I aminoacyl-tRNA synthetase family.</text>
</comment>
<sequence>MTKPVLVSGIQPSGRLHIGNFVGALRHFKELQDSGDYECLFFVADYHSITEPFRPDMKGKEVKDVVRMFLAAGLSPQKSTIFVQSHISAHTELAWIFSTLTPFGELSRMTQFKEKSVRQPSANIGLFTYPVLMAADILLYDTAVVPVGDDQLQHLEFTRTIARKFNAKFGKVFTEPKPLMTDIPRLMSLHDSEKKMSKSVPAGCLYLDDAPDDIRKKIASAVTDSGGKVRYSIKKGGGISNLMRIYGAFADLPMKDVEKVFEGKGYKEFKSALAELLIKKLSPFREARYSDKELEKVIAQGDKKARALADVKLTEVKKKIGLTR</sequence>
<dbReference type="AlphaFoldDB" id="A0A1F6BKM6"/>
<dbReference type="HAMAP" id="MF_00140_B">
    <property type="entry name" value="Trp_tRNA_synth_B"/>
    <property type="match status" value="1"/>
</dbReference>
<accession>A0A1F6BKM6</accession>
<evidence type="ECO:0000256" key="5">
    <source>
        <dbReference type="ARBA" id="ARBA00022917"/>
    </source>
</evidence>
<evidence type="ECO:0000256" key="6">
    <source>
        <dbReference type="ARBA" id="ARBA00023146"/>
    </source>
</evidence>
<dbReference type="NCBIfam" id="TIGR00233">
    <property type="entry name" value="trpS"/>
    <property type="match status" value="1"/>
</dbReference>
<evidence type="ECO:0000313" key="11">
    <source>
        <dbReference type="Proteomes" id="UP000176273"/>
    </source>
</evidence>
<keyword evidence="8" id="KW-0963">Cytoplasm</keyword>
<evidence type="ECO:0000256" key="7">
    <source>
        <dbReference type="ARBA" id="ARBA00049929"/>
    </source>
</evidence>
<feature type="binding site" evidence="8">
    <location>
        <position position="136"/>
    </location>
    <ligand>
        <name>L-tryptophan</name>
        <dbReference type="ChEBI" id="CHEBI:57912"/>
    </ligand>
</feature>